<gene>
    <name evidence="2" type="ORF">SAMN05720606_102366</name>
</gene>
<dbReference type="PANTHER" id="PTHR13887">
    <property type="entry name" value="GLUTATHIONE S-TRANSFERASE KAPPA"/>
    <property type="match status" value="1"/>
</dbReference>
<organism evidence="2 3">
    <name type="scientific">Paenibacillus polysaccharolyticus</name>
    <dbReference type="NCBI Taxonomy" id="582692"/>
    <lineage>
        <taxon>Bacteria</taxon>
        <taxon>Bacillati</taxon>
        <taxon>Bacillota</taxon>
        <taxon>Bacilli</taxon>
        <taxon>Bacillales</taxon>
        <taxon>Paenibacillaceae</taxon>
        <taxon>Paenibacillus</taxon>
    </lineage>
</organism>
<sequence>MKIEIWSDYVCPFCYIGKRRLESALEQFATPNEVLIEYKSFELNPQTSMYSGKSMHQILSEKHGMSLEQAKKAHAELEQQAAMMGLVYNIDQIKPTNTFDAHRLTQYAKSVGKDQELAEKLFYSYYTDAKLISDHDTLASIAESVGMNRDESIAVLHDSSKYASEVRSDEATAKQLGITGAPFFVIDRKYAISGAQPTEVFLKALKQASQEPFV</sequence>
<dbReference type="GO" id="GO:0016491">
    <property type="term" value="F:oxidoreductase activity"/>
    <property type="evidence" value="ECO:0007669"/>
    <property type="project" value="InterPro"/>
</dbReference>
<feature type="domain" description="DSBA-like thioredoxin" evidence="1">
    <location>
        <begin position="3"/>
        <end position="206"/>
    </location>
</feature>
<accession>A0A1G5D7T2</accession>
<dbReference type="InterPro" id="IPR036249">
    <property type="entry name" value="Thioredoxin-like_sf"/>
</dbReference>
<dbReference type="Gene3D" id="3.40.30.10">
    <property type="entry name" value="Glutaredoxin"/>
    <property type="match status" value="1"/>
</dbReference>
<name>A0A1G5D7T2_9BACL</name>
<dbReference type="SUPFAM" id="SSF52833">
    <property type="entry name" value="Thioredoxin-like"/>
    <property type="match status" value="1"/>
</dbReference>
<evidence type="ECO:0000259" key="1">
    <source>
        <dbReference type="Pfam" id="PF01323"/>
    </source>
</evidence>
<proteinExistence type="predicted"/>
<dbReference type="EMBL" id="FMVM01000002">
    <property type="protein sequence ID" value="SCY10500.1"/>
    <property type="molecule type" value="Genomic_DNA"/>
</dbReference>
<keyword evidence="2" id="KW-0413">Isomerase</keyword>
<dbReference type="Proteomes" id="UP000198538">
    <property type="component" value="Unassembled WGS sequence"/>
</dbReference>
<dbReference type="STRING" id="582692.SAMN05720606_102366"/>
<dbReference type="InterPro" id="IPR001853">
    <property type="entry name" value="DSBA-like_thioredoxin_dom"/>
</dbReference>
<protein>
    <submittedName>
        <fullName evidence="2">Predicted dithiol-disulfide isomerase, DsbA family</fullName>
    </submittedName>
</protein>
<dbReference type="PANTHER" id="PTHR13887:SF41">
    <property type="entry name" value="THIOREDOXIN SUPERFAMILY PROTEIN"/>
    <property type="match status" value="1"/>
</dbReference>
<dbReference type="CDD" id="cd03024">
    <property type="entry name" value="DsbA_FrnE"/>
    <property type="match status" value="1"/>
</dbReference>
<dbReference type="AlphaFoldDB" id="A0A1G5D7T2"/>
<evidence type="ECO:0000313" key="2">
    <source>
        <dbReference type="EMBL" id="SCY10500.1"/>
    </source>
</evidence>
<dbReference type="Pfam" id="PF01323">
    <property type="entry name" value="DSBA"/>
    <property type="match status" value="1"/>
</dbReference>
<evidence type="ECO:0000313" key="3">
    <source>
        <dbReference type="Proteomes" id="UP000198538"/>
    </source>
</evidence>
<dbReference type="GO" id="GO:0016853">
    <property type="term" value="F:isomerase activity"/>
    <property type="evidence" value="ECO:0007669"/>
    <property type="project" value="UniProtKB-KW"/>
</dbReference>
<keyword evidence="3" id="KW-1185">Reference proteome</keyword>
<dbReference type="RefSeq" id="WP_090916345.1">
    <property type="nucleotide sequence ID" value="NZ_FMVM01000002.1"/>
</dbReference>
<reference evidence="3" key="1">
    <citation type="submission" date="2016-10" db="EMBL/GenBank/DDBJ databases">
        <authorList>
            <person name="Varghese N."/>
            <person name="Submissions S."/>
        </authorList>
    </citation>
    <scope>NUCLEOTIDE SEQUENCE [LARGE SCALE GENOMIC DNA]</scope>
    <source>
        <strain evidence="3">BL9</strain>
    </source>
</reference>